<dbReference type="EMBL" id="ML220120">
    <property type="protein sequence ID" value="TGZ81163.1"/>
    <property type="molecule type" value="Genomic_DNA"/>
</dbReference>
<protein>
    <submittedName>
        <fullName evidence="2">Uncharacterized protein</fullName>
    </submittedName>
</protein>
<dbReference type="AlphaFoldDB" id="A0A4S2MX50"/>
<feature type="compositionally biased region" description="Polar residues" evidence="1">
    <location>
        <begin position="53"/>
        <end position="66"/>
    </location>
</feature>
<feature type="compositionally biased region" description="Polar residues" evidence="1">
    <location>
        <begin position="335"/>
        <end position="344"/>
    </location>
</feature>
<proteinExistence type="predicted"/>
<feature type="region of interest" description="Disordered" evidence="1">
    <location>
        <begin position="1"/>
        <end position="77"/>
    </location>
</feature>
<evidence type="ECO:0000256" key="1">
    <source>
        <dbReference type="SAM" id="MobiDB-lite"/>
    </source>
</evidence>
<evidence type="ECO:0000313" key="2">
    <source>
        <dbReference type="EMBL" id="TGZ81163.1"/>
    </source>
</evidence>
<reference evidence="2 3" key="1">
    <citation type="submission" date="2019-04" db="EMBL/GenBank/DDBJ databases">
        <title>Comparative genomics and transcriptomics to analyze fruiting body development in filamentous ascomycetes.</title>
        <authorList>
            <consortium name="DOE Joint Genome Institute"/>
            <person name="Lutkenhaus R."/>
            <person name="Traeger S."/>
            <person name="Breuer J."/>
            <person name="Kuo A."/>
            <person name="Lipzen A."/>
            <person name="Pangilinan J."/>
            <person name="Dilworth D."/>
            <person name="Sandor L."/>
            <person name="Poggeler S."/>
            <person name="Barry K."/>
            <person name="Grigoriev I.V."/>
            <person name="Nowrousian M."/>
        </authorList>
    </citation>
    <scope>NUCLEOTIDE SEQUENCE [LARGE SCALE GENOMIC DNA]</scope>
    <source>
        <strain evidence="2 3">CBS 389.68</strain>
    </source>
</reference>
<name>A0A4S2MX50_9PEZI</name>
<gene>
    <name evidence="2" type="ORF">EX30DRAFT_395673</name>
</gene>
<sequence length="581" mass="64530">MPQSRRSSHSKKKSCYLSSPSLKLSISPIDREKAISRTPRTSRYRRGRLSGTNTESTPGPQATNINPTPPSPDSHPPCQDLLAEAVEFVEDEQWQEDQERERQQNLANLIDERIREEFGEKPARQHPKLPLDITNSKYDHFVETGEVTGYTPKLYRRGKKRKRRIIQTYGELELTCRLPACGEEVTSTSRLNQVKADPIVATQFATALSTPHEKQFPVSEFRKRLQRPLKQILSPRKEDQNGAGLDWLDVDLLKSPCASYDLEGCPGKRLQLGPKLAPTLVASGLTLGKSLNGTVDDESPSESLTTSKSAETRASGMPYTQILRSNHTEGVAEQQKASKSQPIQSEYGSPHSGSPSSEHHAIPATNSTPRRTNEITPSETLDQQITKVSEPLAQSDRIQNTSRSVPLRDIITKRQSPAMRRKSAAGNGMPRTTVSIKPQKIRHIPPLLPVQPCKVPEHSGADQPLDVDMAYTSLQLESSSRLLSSYQQHKKPPRNIVPCTPRRPMSGLGDLIARTNSSGGSPTKPRRLGITTSHRRTSTFVPPLQPSSDPQQQVHQQILIPQSSSQTNSGETWRRGWGKSE</sequence>
<feature type="compositionally biased region" description="Low complexity" evidence="1">
    <location>
        <begin position="546"/>
        <end position="562"/>
    </location>
</feature>
<organism evidence="2 3">
    <name type="scientific">Ascodesmis nigricans</name>
    <dbReference type="NCBI Taxonomy" id="341454"/>
    <lineage>
        <taxon>Eukaryota</taxon>
        <taxon>Fungi</taxon>
        <taxon>Dikarya</taxon>
        <taxon>Ascomycota</taxon>
        <taxon>Pezizomycotina</taxon>
        <taxon>Pezizomycetes</taxon>
        <taxon>Pezizales</taxon>
        <taxon>Ascodesmidaceae</taxon>
        <taxon>Ascodesmis</taxon>
    </lineage>
</organism>
<feature type="compositionally biased region" description="Low complexity" evidence="1">
    <location>
        <begin position="17"/>
        <end position="28"/>
    </location>
</feature>
<feature type="compositionally biased region" description="Low complexity" evidence="1">
    <location>
        <begin position="345"/>
        <end position="356"/>
    </location>
</feature>
<dbReference type="Proteomes" id="UP000298138">
    <property type="component" value="Unassembled WGS sequence"/>
</dbReference>
<dbReference type="InParanoid" id="A0A4S2MX50"/>
<evidence type="ECO:0000313" key="3">
    <source>
        <dbReference type="Proteomes" id="UP000298138"/>
    </source>
</evidence>
<feature type="compositionally biased region" description="Basic residues" evidence="1">
    <location>
        <begin position="1"/>
        <end position="14"/>
    </location>
</feature>
<accession>A0A4S2MX50</accession>
<keyword evidence="3" id="KW-1185">Reference proteome</keyword>
<feature type="compositionally biased region" description="Polar residues" evidence="1">
    <location>
        <begin position="364"/>
        <end position="385"/>
    </location>
</feature>
<feature type="compositionally biased region" description="Basic and acidic residues" evidence="1">
    <location>
        <begin position="572"/>
        <end position="581"/>
    </location>
</feature>
<feature type="region of interest" description="Disordered" evidence="1">
    <location>
        <begin position="513"/>
        <end position="581"/>
    </location>
</feature>
<feature type="region of interest" description="Disordered" evidence="1">
    <location>
        <begin position="290"/>
        <end position="385"/>
    </location>
</feature>